<evidence type="ECO:0000256" key="9">
    <source>
        <dbReference type="ARBA" id="ARBA00025283"/>
    </source>
</evidence>
<dbReference type="Proteomes" id="UP000029981">
    <property type="component" value="Chromosome 2"/>
</dbReference>
<dbReference type="PANTHER" id="PTHR31734:SF7">
    <property type="entry name" value="AUXIN-RESPONSIVE PROTEIN IAA33"/>
    <property type="match status" value="1"/>
</dbReference>
<proteinExistence type="inferred from homology"/>
<dbReference type="InterPro" id="IPR033389">
    <property type="entry name" value="AUX/IAA_dom"/>
</dbReference>
<organism evidence="12 13">
    <name type="scientific">Cucumis sativus</name>
    <name type="common">Cucumber</name>
    <dbReference type="NCBI Taxonomy" id="3659"/>
    <lineage>
        <taxon>Eukaryota</taxon>
        <taxon>Viridiplantae</taxon>
        <taxon>Streptophyta</taxon>
        <taxon>Embryophyta</taxon>
        <taxon>Tracheophyta</taxon>
        <taxon>Spermatophyta</taxon>
        <taxon>Magnoliopsida</taxon>
        <taxon>eudicotyledons</taxon>
        <taxon>Gunneridae</taxon>
        <taxon>Pentapetalae</taxon>
        <taxon>rosids</taxon>
        <taxon>fabids</taxon>
        <taxon>Cucurbitales</taxon>
        <taxon>Cucurbitaceae</taxon>
        <taxon>Benincaseae</taxon>
        <taxon>Cucumis</taxon>
    </lineage>
</organism>
<evidence type="ECO:0000256" key="6">
    <source>
        <dbReference type="ARBA" id="ARBA00023163"/>
    </source>
</evidence>
<reference evidence="12 13" key="3">
    <citation type="journal article" date="2010" name="BMC Genomics">
        <title>Transcriptome sequencing and comparative analysis of cucumber flowers with different sex types.</title>
        <authorList>
            <person name="Guo S."/>
            <person name="Zheng Y."/>
            <person name="Joung J.G."/>
            <person name="Liu S."/>
            <person name="Zhang Z."/>
            <person name="Crasta O.R."/>
            <person name="Sobral B.W."/>
            <person name="Xu Y."/>
            <person name="Huang S."/>
            <person name="Fei Z."/>
        </authorList>
    </citation>
    <scope>NUCLEOTIDE SEQUENCE [LARGE SCALE GENOMIC DNA]</scope>
    <source>
        <strain evidence="13">cv. 9930</strain>
    </source>
</reference>
<dbReference type="KEGG" id="csv:101203679"/>
<keyword evidence="6 10" id="KW-0804">Transcription</keyword>
<keyword evidence="5 10" id="KW-0805">Transcription regulation</keyword>
<evidence type="ECO:0000313" key="12">
    <source>
        <dbReference type="EMBL" id="KGN61138.1"/>
    </source>
</evidence>
<dbReference type="AlphaFoldDB" id="A0A0A0LH98"/>
<dbReference type="InterPro" id="IPR003311">
    <property type="entry name" value="AUX_IAA"/>
</dbReference>
<dbReference type="SUPFAM" id="SSF54277">
    <property type="entry name" value="CAD &amp; PB1 domains"/>
    <property type="match status" value="1"/>
</dbReference>
<dbReference type="STRING" id="3659.A0A0A0LH98"/>
<evidence type="ECO:0000256" key="10">
    <source>
        <dbReference type="RuleBase" id="RU004549"/>
    </source>
</evidence>
<gene>
    <name evidence="12" type="ORF">Csa_2G059200</name>
</gene>
<dbReference type="GO" id="GO:0006355">
    <property type="term" value="P:regulation of DNA-templated transcription"/>
    <property type="evidence" value="ECO:0007669"/>
    <property type="project" value="InterPro"/>
</dbReference>
<keyword evidence="13" id="KW-1185">Reference proteome</keyword>
<comment type="subunit">
    <text evidence="3 10">Homodimers and heterodimers.</text>
</comment>
<dbReference type="OrthoDB" id="783725at2759"/>
<comment type="subcellular location">
    <subcellularLocation>
        <location evidence="1 10">Nucleus</location>
    </subcellularLocation>
</comment>
<dbReference type="OMA" id="WQERRQI"/>
<comment type="similarity">
    <text evidence="2 10">Belongs to the Aux/IAA family.</text>
</comment>
<dbReference type="EMBL" id="CM002923">
    <property type="protein sequence ID" value="KGN61138.1"/>
    <property type="molecule type" value="Genomic_DNA"/>
</dbReference>
<evidence type="ECO:0000259" key="11">
    <source>
        <dbReference type="PROSITE" id="PS51745"/>
    </source>
</evidence>
<evidence type="ECO:0000256" key="7">
    <source>
        <dbReference type="ARBA" id="ARBA00023242"/>
    </source>
</evidence>
<dbReference type="Gramene" id="KGN61138">
    <property type="protein sequence ID" value="KGN61138"/>
    <property type="gene ID" value="Csa_2G059200"/>
</dbReference>
<sequence length="144" mass="16013">MNATQSPAAAAAAEYFKMTRWADRRVSPPQQAEEDFAAVIPPVTVVLEGRAICQRISLHKHGSYESLAKALRRMFVDDDDNDGEDSGERGLDLTNAVPGYIVAYEDIENDLLLAGDLNWNDFVRVAKRIRILPVKANSRRGRAN</sequence>
<evidence type="ECO:0000256" key="2">
    <source>
        <dbReference type="ARBA" id="ARBA00006728"/>
    </source>
</evidence>
<evidence type="ECO:0000256" key="3">
    <source>
        <dbReference type="ARBA" id="ARBA00011726"/>
    </source>
</evidence>
<evidence type="ECO:0000256" key="1">
    <source>
        <dbReference type="ARBA" id="ARBA00004123"/>
    </source>
</evidence>
<evidence type="ECO:0000313" key="13">
    <source>
        <dbReference type="Proteomes" id="UP000029981"/>
    </source>
</evidence>
<comment type="function">
    <text evidence="9">Aux/IAA proteins are short-lived transcriptional factors that function as repressors of early auxin response genes at low auxin concentrations. Repression is thought to result from the interaction with auxin response factors (ARFs), proteins that bind to the auxin-responsive promoter element (AuxRE). Formation of heterodimers with ARF proteins may alter their ability to modulate early auxin response genes expression.</text>
</comment>
<reference evidence="12 13" key="1">
    <citation type="journal article" date="2009" name="Nat. Genet.">
        <title>The genome of the cucumber, Cucumis sativus L.</title>
        <authorList>
            <person name="Huang S."/>
            <person name="Li R."/>
            <person name="Zhang Z."/>
            <person name="Li L."/>
            <person name="Gu X."/>
            <person name="Fan W."/>
            <person name="Lucas W.J."/>
            <person name="Wang X."/>
            <person name="Xie B."/>
            <person name="Ni P."/>
            <person name="Ren Y."/>
            <person name="Zhu H."/>
            <person name="Li J."/>
            <person name="Lin K."/>
            <person name="Jin W."/>
            <person name="Fei Z."/>
            <person name="Li G."/>
            <person name="Staub J."/>
            <person name="Kilian A."/>
            <person name="van der Vossen E.A."/>
            <person name="Wu Y."/>
            <person name="Guo J."/>
            <person name="He J."/>
            <person name="Jia Z."/>
            <person name="Ren Y."/>
            <person name="Tian G."/>
            <person name="Lu Y."/>
            <person name="Ruan J."/>
            <person name="Qian W."/>
            <person name="Wang M."/>
            <person name="Huang Q."/>
            <person name="Li B."/>
            <person name="Xuan Z."/>
            <person name="Cao J."/>
            <person name="Asan"/>
            <person name="Wu Z."/>
            <person name="Zhang J."/>
            <person name="Cai Q."/>
            <person name="Bai Y."/>
            <person name="Zhao B."/>
            <person name="Han Y."/>
            <person name="Li Y."/>
            <person name="Li X."/>
            <person name="Wang S."/>
            <person name="Shi Q."/>
            <person name="Liu S."/>
            <person name="Cho W.K."/>
            <person name="Kim J.Y."/>
            <person name="Xu Y."/>
            <person name="Heller-Uszynska K."/>
            <person name="Miao H."/>
            <person name="Cheng Z."/>
            <person name="Zhang S."/>
            <person name="Wu J."/>
            <person name="Yang Y."/>
            <person name="Kang H."/>
            <person name="Li M."/>
            <person name="Liang H."/>
            <person name="Ren X."/>
            <person name="Shi Z."/>
            <person name="Wen M."/>
            <person name="Jian M."/>
            <person name="Yang H."/>
            <person name="Zhang G."/>
            <person name="Yang Z."/>
            <person name="Chen R."/>
            <person name="Liu S."/>
            <person name="Li J."/>
            <person name="Ma L."/>
            <person name="Liu H."/>
            <person name="Zhou Y."/>
            <person name="Zhao J."/>
            <person name="Fang X."/>
            <person name="Li G."/>
            <person name="Fang L."/>
            <person name="Li Y."/>
            <person name="Liu D."/>
            <person name="Zheng H."/>
            <person name="Zhang Y."/>
            <person name="Qin N."/>
            <person name="Li Z."/>
            <person name="Yang G."/>
            <person name="Yang S."/>
            <person name="Bolund L."/>
            <person name="Kristiansen K."/>
            <person name="Zheng H."/>
            <person name="Li S."/>
            <person name="Zhang X."/>
            <person name="Yang H."/>
            <person name="Wang J."/>
            <person name="Sun R."/>
            <person name="Zhang B."/>
            <person name="Jiang S."/>
            <person name="Wang J."/>
            <person name="Du Y."/>
            <person name="Li S."/>
        </authorList>
    </citation>
    <scope>NUCLEOTIDE SEQUENCE [LARGE SCALE GENOMIC DNA]</scope>
    <source>
        <strain evidence="13">cv. 9930</strain>
    </source>
</reference>
<evidence type="ECO:0000256" key="5">
    <source>
        <dbReference type="ARBA" id="ARBA00023015"/>
    </source>
</evidence>
<keyword evidence="8 10" id="KW-0927">Auxin signaling pathway</keyword>
<evidence type="ECO:0000256" key="8">
    <source>
        <dbReference type="ARBA" id="ARBA00023294"/>
    </source>
</evidence>
<dbReference type="GO" id="GO:0005634">
    <property type="term" value="C:nucleus"/>
    <property type="evidence" value="ECO:0007669"/>
    <property type="project" value="UniProtKB-SubCell"/>
</dbReference>
<keyword evidence="7 10" id="KW-0539">Nucleus</keyword>
<dbReference type="Gene3D" id="3.10.20.90">
    <property type="entry name" value="Phosphatidylinositol 3-kinase Catalytic Subunit, Chain A, domain 1"/>
    <property type="match status" value="1"/>
</dbReference>
<accession>A0A0A0LH98</accession>
<name>A0A0A0LH98_CUCSA</name>
<dbReference type="PANTHER" id="PTHR31734">
    <property type="entry name" value="AUXIN-RESPONSIVE PROTEIN IAA17"/>
    <property type="match status" value="1"/>
</dbReference>
<dbReference type="GO" id="GO:0009734">
    <property type="term" value="P:auxin-activated signaling pathway"/>
    <property type="evidence" value="ECO:0007669"/>
    <property type="project" value="UniProtKB-UniRule"/>
</dbReference>
<evidence type="ECO:0000256" key="4">
    <source>
        <dbReference type="ARBA" id="ARBA00022491"/>
    </source>
</evidence>
<dbReference type="Pfam" id="PF02309">
    <property type="entry name" value="AUX_IAA"/>
    <property type="match status" value="1"/>
</dbReference>
<dbReference type="InterPro" id="IPR053793">
    <property type="entry name" value="PB1-like"/>
</dbReference>
<protein>
    <recommendedName>
        <fullName evidence="10">Auxin-responsive protein</fullName>
    </recommendedName>
</protein>
<reference evidence="12 13" key="2">
    <citation type="journal article" date="2009" name="PLoS ONE">
        <title>An integrated genetic and cytogenetic map of the cucumber genome.</title>
        <authorList>
            <person name="Ren Y."/>
            <person name="Zhang Z."/>
            <person name="Liu J."/>
            <person name="Staub J.E."/>
            <person name="Han Y."/>
            <person name="Cheng Z."/>
            <person name="Li X."/>
            <person name="Lu J."/>
            <person name="Miao H."/>
            <person name="Kang H."/>
            <person name="Xie B."/>
            <person name="Gu X."/>
            <person name="Wang X."/>
            <person name="Du Y."/>
            <person name="Jin W."/>
            <person name="Huang S."/>
        </authorList>
    </citation>
    <scope>NUCLEOTIDE SEQUENCE [LARGE SCALE GENOMIC DNA]</scope>
    <source>
        <strain evidence="13">cv. 9930</strain>
    </source>
</reference>
<keyword evidence="4 10" id="KW-0678">Repressor</keyword>
<dbReference type="PROSITE" id="PS51745">
    <property type="entry name" value="PB1"/>
    <property type="match status" value="1"/>
</dbReference>
<dbReference type="eggNOG" id="ENOG502S02T">
    <property type="taxonomic scope" value="Eukaryota"/>
</dbReference>
<reference evidence="12 13" key="4">
    <citation type="journal article" date="2011" name="BMC Genomics">
        <title>RNA-Seq improves annotation of protein-coding genes in the cucumber genome.</title>
        <authorList>
            <person name="Li Z."/>
            <person name="Zhang Z."/>
            <person name="Yan P."/>
            <person name="Huang S."/>
            <person name="Fei Z."/>
            <person name="Lin K."/>
        </authorList>
    </citation>
    <scope>NUCLEOTIDE SEQUENCE [LARGE SCALE GENOMIC DNA]</scope>
    <source>
        <strain evidence="13">cv. 9930</strain>
    </source>
</reference>
<feature type="domain" description="PB1" evidence="11">
    <location>
        <begin position="40"/>
        <end position="136"/>
    </location>
</feature>